<proteinExistence type="predicted"/>
<dbReference type="GO" id="GO:0016787">
    <property type="term" value="F:hydrolase activity"/>
    <property type="evidence" value="ECO:0007669"/>
    <property type="project" value="UniProtKB-KW"/>
</dbReference>
<evidence type="ECO:0000313" key="2">
    <source>
        <dbReference type="EMBL" id="MTV30043.1"/>
    </source>
</evidence>
<sequence length="220" mass="23820">MNKPLNVKPLLVARKISFHGHRIELRPSGALCFPDLSALVVADLHLGKALHFSAAGMFLPPYESDATLQKLDAEARATGADKIVLLGDAFHSARLTAEPDFLPRMVEILARRAAPVFVLGNHDRPLTQALQKLSCALLEEWRVENIRLRHEPDGLSGPQIFGHLHPCVRVATRAGKQRRACFVVGAEKIVMPAFGALAGGLCVTSPALAPFARGADLHLI</sequence>
<gene>
    <name evidence="2" type="primary">pdeM</name>
    <name evidence="2" type="ORF">GJ654_03435</name>
</gene>
<reference evidence="2 3" key="1">
    <citation type="submission" date="2019-11" db="EMBL/GenBank/DDBJ databases">
        <title>Whole-genome sequence of a Rhodoblastus acidophilus DSM 142.</title>
        <authorList>
            <person name="Kyndt J.A."/>
            <person name="Meyer T.E."/>
        </authorList>
    </citation>
    <scope>NUCLEOTIDE SEQUENCE [LARGE SCALE GENOMIC DNA]</scope>
    <source>
        <strain evidence="2 3">DSM 142</strain>
    </source>
</reference>
<dbReference type="RefSeq" id="WP_155444702.1">
    <property type="nucleotide sequence ID" value="NZ_JAOQNR010000002.1"/>
</dbReference>
<keyword evidence="2" id="KW-0540">Nuclease</keyword>
<dbReference type="Pfam" id="PF00149">
    <property type="entry name" value="Metallophos"/>
    <property type="match status" value="1"/>
</dbReference>
<protein>
    <submittedName>
        <fullName evidence="2">Ligase-associated DNA damage response endonuclease PdeM</fullName>
        <ecNumber evidence="2">3.1.-.-</ecNumber>
    </submittedName>
</protein>
<dbReference type="InterPro" id="IPR029052">
    <property type="entry name" value="Metallo-depent_PP-like"/>
</dbReference>
<dbReference type="InterPro" id="IPR026336">
    <property type="entry name" value="PdeM-like"/>
</dbReference>
<name>A0A6N8DLF0_RHOAC</name>
<dbReference type="GO" id="GO:0004519">
    <property type="term" value="F:endonuclease activity"/>
    <property type="evidence" value="ECO:0007669"/>
    <property type="project" value="UniProtKB-KW"/>
</dbReference>
<dbReference type="InterPro" id="IPR004843">
    <property type="entry name" value="Calcineurin-like_PHP"/>
</dbReference>
<keyword evidence="2" id="KW-0378">Hydrolase</keyword>
<comment type="caution">
    <text evidence="2">The sequence shown here is derived from an EMBL/GenBank/DDBJ whole genome shotgun (WGS) entry which is preliminary data.</text>
</comment>
<dbReference type="EC" id="3.1.-.-" evidence="2"/>
<dbReference type="PANTHER" id="PTHR39323:SF1">
    <property type="entry name" value="BLR1149 PROTEIN"/>
    <property type="match status" value="1"/>
</dbReference>
<dbReference type="PANTHER" id="PTHR39323">
    <property type="entry name" value="BLR1149 PROTEIN"/>
    <property type="match status" value="1"/>
</dbReference>
<dbReference type="InterPro" id="IPR024173">
    <property type="entry name" value="Pesterase_MJ0037-like"/>
</dbReference>
<dbReference type="Proteomes" id="UP000439113">
    <property type="component" value="Unassembled WGS sequence"/>
</dbReference>
<dbReference type="SUPFAM" id="SSF56300">
    <property type="entry name" value="Metallo-dependent phosphatases"/>
    <property type="match status" value="1"/>
</dbReference>
<organism evidence="2 3">
    <name type="scientific">Rhodoblastus acidophilus</name>
    <name type="common">Rhodopseudomonas acidophila</name>
    <dbReference type="NCBI Taxonomy" id="1074"/>
    <lineage>
        <taxon>Bacteria</taxon>
        <taxon>Pseudomonadati</taxon>
        <taxon>Pseudomonadota</taxon>
        <taxon>Alphaproteobacteria</taxon>
        <taxon>Hyphomicrobiales</taxon>
        <taxon>Rhodoblastaceae</taxon>
        <taxon>Rhodoblastus</taxon>
    </lineage>
</organism>
<dbReference type="GO" id="GO:0016874">
    <property type="term" value="F:ligase activity"/>
    <property type="evidence" value="ECO:0007669"/>
    <property type="project" value="UniProtKB-KW"/>
</dbReference>
<dbReference type="AlphaFoldDB" id="A0A6N8DLF0"/>
<feature type="domain" description="Calcineurin-like phosphoesterase" evidence="1">
    <location>
        <begin position="39"/>
        <end position="144"/>
    </location>
</feature>
<dbReference type="NCBIfam" id="TIGR04123">
    <property type="entry name" value="P_estr_lig_assc"/>
    <property type="match status" value="1"/>
</dbReference>
<dbReference type="PIRSF" id="PIRSF000887">
    <property type="entry name" value="Pesterase_MJ0037"/>
    <property type="match status" value="1"/>
</dbReference>
<keyword evidence="2" id="KW-0255">Endonuclease</keyword>
<dbReference type="OrthoDB" id="9795838at2"/>
<keyword evidence="2" id="KW-0436">Ligase</keyword>
<evidence type="ECO:0000313" key="3">
    <source>
        <dbReference type="Proteomes" id="UP000439113"/>
    </source>
</evidence>
<dbReference type="Gene3D" id="3.60.21.10">
    <property type="match status" value="1"/>
</dbReference>
<evidence type="ECO:0000259" key="1">
    <source>
        <dbReference type="Pfam" id="PF00149"/>
    </source>
</evidence>
<accession>A0A6N8DLF0</accession>
<dbReference type="EMBL" id="WNKS01000002">
    <property type="protein sequence ID" value="MTV30043.1"/>
    <property type="molecule type" value="Genomic_DNA"/>
</dbReference>